<dbReference type="PRINTS" id="PR01727">
    <property type="entry name" value="DNABINDINGHU"/>
</dbReference>
<reference evidence="5 6" key="1">
    <citation type="submission" date="2019-05" db="EMBL/GenBank/DDBJ databases">
        <title>The Complete Genome Sequence of the n-alkane-degrading Desulfoglaeba alkanexedens ALDC reveals multiple alkylsuccinate synthase gene clusters.</title>
        <authorList>
            <person name="Callaghan A.V."/>
            <person name="Davidova I.A."/>
            <person name="Duncan K.E."/>
            <person name="Morris B."/>
            <person name="McInerney M.J."/>
        </authorList>
    </citation>
    <scope>NUCLEOTIDE SEQUENCE [LARGE SCALE GENOMIC DNA]</scope>
    <source>
        <strain evidence="5 6">ALDC</strain>
    </source>
</reference>
<keyword evidence="6" id="KW-1185">Reference proteome</keyword>
<dbReference type="Gene3D" id="4.10.520.10">
    <property type="entry name" value="IHF-like DNA-binding proteins"/>
    <property type="match status" value="1"/>
</dbReference>
<evidence type="ECO:0000313" key="6">
    <source>
        <dbReference type="Proteomes" id="UP000298602"/>
    </source>
</evidence>
<dbReference type="Pfam" id="PF00216">
    <property type="entry name" value="Bac_DNA_binding"/>
    <property type="match status" value="1"/>
</dbReference>
<dbReference type="PANTHER" id="PTHR33175:SF3">
    <property type="entry name" value="DNA-BINDING PROTEIN HU-BETA"/>
    <property type="match status" value="1"/>
</dbReference>
<dbReference type="PROSITE" id="PS00045">
    <property type="entry name" value="HISTONE_LIKE"/>
    <property type="match status" value="1"/>
</dbReference>
<sequence length="90" mass="9480">MTKADLVARMADDAGITKAAAEKAFNSFVDAVAESLAKGDKVTLVGFGTFSVSERGQREGRNPRTGETITISASKVVKFKAGSKLKDSIQ</sequence>
<dbReference type="GO" id="GO:0030527">
    <property type="term" value="F:structural constituent of chromatin"/>
    <property type="evidence" value="ECO:0007669"/>
    <property type="project" value="InterPro"/>
</dbReference>
<dbReference type="GO" id="GO:0003677">
    <property type="term" value="F:DNA binding"/>
    <property type="evidence" value="ECO:0007669"/>
    <property type="project" value="UniProtKB-KW"/>
</dbReference>
<accession>A0A4P8L333</accession>
<dbReference type="KEGG" id="dax:FDQ92_08855"/>
<dbReference type="SUPFAM" id="SSF47729">
    <property type="entry name" value="IHF-like DNA-binding proteins"/>
    <property type="match status" value="1"/>
</dbReference>
<dbReference type="SMART" id="SM00411">
    <property type="entry name" value="BHL"/>
    <property type="match status" value="1"/>
</dbReference>
<evidence type="ECO:0000313" key="5">
    <source>
        <dbReference type="EMBL" id="QCQ22259.1"/>
    </source>
</evidence>
<dbReference type="GO" id="GO:0030261">
    <property type="term" value="P:chromosome condensation"/>
    <property type="evidence" value="ECO:0007669"/>
    <property type="project" value="UniProtKB-KW"/>
</dbReference>
<evidence type="ECO:0000256" key="1">
    <source>
        <dbReference type="ARBA" id="ARBA00010529"/>
    </source>
</evidence>
<reference evidence="5 6" key="2">
    <citation type="submission" date="2019-05" db="EMBL/GenBank/DDBJ databases">
        <authorList>
            <person name="Suflita J.M."/>
            <person name="Marks C.R."/>
        </authorList>
    </citation>
    <scope>NUCLEOTIDE SEQUENCE [LARGE SCALE GENOMIC DNA]</scope>
    <source>
        <strain evidence="5 6">ALDC</strain>
    </source>
</reference>
<dbReference type="InterPro" id="IPR020816">
    <property type="entry name" value="Histone-like_DNA-bd_CS"/>
</dbReference>
<gene>
    <name evidence="5" type="ORF">FDQ92_08855</name>
</gene>
<dbReference type="RefSeq" id="WP_137424284.1">
    <property type="nucleotide sequence ID" value="NZ_CP040098.1"/>
</dbReference>
<proteinExistence type="inferred from homology"/>
<dbReference type="EMBL" id="CP040098">
    <property type="protein sequence ID" value="QCQ22259.1"/>
    <property type="molecule type" value="Genomic_DNA"/>
</dbReference>
<keyword evidence="3 5" id="KW-0238">DNA-binding</keyword>
<protein>
    <submittedName>
        <fullName evidence="5">HU family DNA-binding protein</fullName>
    </submittedName>
</protein>
<comment type="similarity">
    <text evidence="1 4">Belongs to the bacterial histone-like protein family.</text>
</comment>
<dbReference type="CDD" id="cd13831">
    <property type="entry name" value="HU"/>
    <property type="match status" value="1"/>
</dbReference>
<evidence type="ECO:0000256" key="3">
    <source>
        <dbReference type="ARBA" id="ARBA00023125"/>
    </source>
</evidence>
<evidence type="ECO:0000256" key="4">
    <source>
        <dbReference type="RuleBase" id="RU003939"/>
    </source>
</evidence>
<organism evidence="5 6">
    <name type="scientific">Desulfoglaeba alkanexedens ALDC</name>
    <dbReference type="NCBI Taxonomy" id="980445"/>
    <lineage>
        <taxon>Bacteria</taxon>
        <taxon>Pseudomonadati</taxon>
        <taxon>Thermodesulfobacteriota</taxon>
        <taxon>Syntrophobacteria</taxon>
        <taxon>Syntrophobacterales</taxon>
        <taxon>Syntrophobacteraceae</taxon>
        <taxon>Desulfoglaeba</taxon>
    </lineage>
</organism>
<name>A0A4P8L333_9BACT</name>
<keyword evidence="2" id="KW-0226">DNA condensation</keyword>
<dbReference type="Proteomes" id="UP000298602">
    <property type="component" value="Chromosome"/>
</dbReference>
<evidence type="ECO:0000256" key="2">
    <source>
        <dbReference type="ARBA" id="ARBA00023067"/>
    </source>
</evidence>
<dbReference type="OrthoDB" id="9799835at2"/>
<dbReference type="AlphaFoldDB" id="A0A4P8L333"/>
<dbReference type="PANTHER" id="PTHR33175">
    <property type="entry name" value="DNA-BINDING PROTEIN HU"/>
    <property type="match status" value="1"/>
</dbReference>
<dbReference type="InterPro" id="IPR010992">
    <property type="entry name" value="IHF-like_DNA-bd_dom_sf"/>
</dbReference>
<dbReference type="InterPro" id="IPR000119">
    <property type="entry name" value="Hist_DNA-bd"/>
</dbReference>